<dbReference type="InterPro" id="IPR018490">
    <property type="entry name" value="cNMP-bd_dom_sf"/>
</dbReference>
<feature type="transmembrane region" description="Helical" evidence="11">
    <location>
        <begin position="157"/>
        <end position="175"/>
    </location>
</feature>
<feature type="transmembrane region" description="Helical" evidence="11">
    <location>
        <begin position="12"/>
        <end position="33"/>
    </location>
</feature>
<keyword evidence="9 11" id="KW-0472">Membrane</keyword>
<feature type="transmembrane region" description="Helical" evidence="11">
    <location>
        <begin position="244"/>
        <end position="262"/>
    </location>
</feature>
<dbReference type="SUPFAM" id="SSF51206">
    <property type="entry name" value="cAMP-binding domain-like"/>
    <property type="match status" value="1"/>
</dbReference>
<feature type="transmembrane region" description="Helical" evidence="11">
    <location>
        <begin position="274"/>
        <end position="299"/>
    </location>
</feature>
<dbReference type="Pfam" id="PF00027">
    <property type="entry name" value="cNMP_binding"/>
    <property type="match status" value="1"/>
</dbReference>
<dbReference type="GO" id="GO:0016887">
    <property type="term" value="F:ATP hydrolysis activity"/>
    <property type="evidence" value="ECO:0007669"/>
    <property type="project" value="InterPro"/>
</dbReference>
<evidence type="ECO:0000256" key="3">
    <source>
        <dbReference type="ARBA" id="ARBA00022475"/>
    </source>
</evidence>
<comment type="subcellular location">
    <subcellularLocation>
        <location evidence="1">Cell membrane</location>
        <topology evidence="1">Multi-pass membrane protein</topology>
    </subcellularLocation>
</comment>
<evidence type="ECO:0000259" key="14">
    <source>
        <dbReference type="PROSITE" id="PS50929"/>
    </source>
</evidence>
<dbReference type="PANTHER" id="PTHR43394">
    <property type="entry name" value="ATP-DEPENDENT PERMEASE MDL1, MITOCHONDRIAL"/>
    <property type="match status" value="1"/>
</dbReference>
<evidence type="ECO:0000256" key="6">
    <source>
        <dbReference type="ARBA" id="ARBA00022807"/>
    </source>
</evidence>
<keyword evidence="2" id="KW-0813">Transport</keyword>
<dbReference type="InterPro" id="IPR003593">
    <property type="entry name" value="AAA+_ATPase"/>
</dbReference>
<dbReference type="GO" id="GO:0005524">
    <property type="term" value="F:ATP binding"/>
    <property type="evidence" value="ECO:0007669"/>
    <property type="project" value="UniProtKB-KW"/>
</dbReference>
<dbReference type="Pfam" id="PF00005">
    <property type="entry name" value="ABC_tran"/>
    <property type="match status" value="1"/>
</dbReference>
<dbReference type="InterPro" id="IPR000595">
    <property type="entry name" value="cNMP-bd_dom"/>
</dbReference>
<feature type="domain" description="ABC transporter" evidence="13">
    <location>
        <begin position="333"/>
        <end position="567"/>
    </location>
</feature>
<dbReference type="Gene3D" id="2.60.120.10">
    <property type="entry name" value="Jelly Rolls"/>
    <property type="match status" value="1"/>
</dbReference>
<evidence type="ECO:0000256" key="2">
    <source>
        <dbReference type="ARBA" id="ARBA00022448"/>
    </source>
</evidence>
<dbReference type="SUPFAM" id="SSF52540">
    <property type="entry name" value="P-loop containing nucleoside triphosphate hydrolases"/>
    <property type="match status" value="1"/>
</dbReference>
<dbReference type="InterPro" id="IPR039421">
    <property type="entry name" value="Type_1_exporter"/>
</dbReference>
<feature type="transmembrane region" description="Helical" evidence="11">
    <location>
        <begin position="128"/>
        <end position="151"/>
    </location>
</feature>
<comment type="caution">
    <text evidence="15">The sequence shown here is derived from an EMBL/GenBank/DDBJ whole genome shotgun (WGS) entry which is preliminary data.</text>
</comment>
<sequence length="713" mass="79301">MLWKTIVASVRSSPFFISVIVFGVLIDLVFRYLSSLSYKYLIDKALLPRDLEALAIVIGVLVAMGLLNVITGVTSDYAKARLDAQLLMGYRSALFRHMQAQTHRFYERFQFGDLLARYFDDIPGIQHAVLQVFGGGLLSITSVAIGLGILFTMEWKLTLLALIGSILLFLPYRMLKSRSLALADTYYTHLDQFNGLIDENMKAYRVIRVFDMRHSMLAKVEGTLRTMASVGVKRSFVDANLNRLPLLGISILTAIILAYGSYLTFDGRLSVGEFIAYNFVFATVGNSMYGIAAILPYVLSAKTNLQRLHEVMEWKPDVTEQGAKDLPAVHSQIELCDVTFAYVPGELVLQHLDLSIPLSGYTSIVGPSGSGKSTVLQLLLRFADPEDGAVMYDGQNIREVQYASLLSQVGIVFQDSILFLGSIRENIVIGKPDATDEEVEEAARAAEIHETIEAFQEGYQTLVRNHGDNLSGGQRQRIALARALLRRPHILFLDEATSALDPDTEQSVNKTILSLSRSMTIVSVTHRLAYAAMSDRIIVLDKGKVTESGPHEQLLEQHGLYHRMWEKQQGFVLSRGGGSARVQAERLRSLPFFQGIEQGALEQISQLFIAEKFEAGITIFEQDDPGETFYLIARGKVEIIKTTDSGIRSRVAVLADGDHFGEIALMQNIPRTASVVTLMPCLLLSLSRDHFHPLMMSYSSIREALEATLKMRV</sequence>
<organism evidence="15 16">
    <name type="scientific">Paenibacillus piri</name>
    <dbReference type="NCBI Taxonomy" id="2547395"/>
    <lineage>
        <taxon>Bacteria</taxon>
        <taxon>Bacillati</taxon>
        <taxon>Bacillota</taxon>
        <taxon>Bacilli</taxon>
        <taxon>Bacillales</taxon>
        <taxon>Paenibacillaceae</taxon>
        <taxon>Paenibacillus</taxon>
    </lineage>
</organism>
<name>A0A4R5KP25_9BACL</name>
<keyword evidence="6" id="KW-0788">Thiol protease</keyword>
<dbReference type="Gene3D" id="1.20.1560.10">
    <property type="entry name" value="ABC transporter type 1, transmembrane domain"/>
    <property type="match status" value="1"/>
</dbReference>
<dbReference type="SMART" id="SM00382">
    <property type="entry name" value="AAA"/>
    <property type="match status" value="1"/>
</dbReference>
<keyword evidence="8 11" id="KW-1133">Transmembrane helix</keyword>
<dbReference type="InterPro" id="IPR014710">
    <property type="entry name" value="RmlC-like_jellyroll"/>
</dbReference>
<gene>
    <name evidence="15" type="ORF">E1757_14410</name>
</gene>
<dbReference type="Proteomes" id="UP000295636">
    <property type="component" value="Unassembled WGS sequence"/>
</dbReference>
<proteinExistence type="predicted"/>
<feature type="domain" description="Cyclic nucleotide-binding" evidence="12">
    <location>
        <begin position="592"/>
        <end position="712"/>
    </location>
</feature>
<dbReference type="OrthoDB" id="9804259at2"/>
<evidence type="ECO:0000256" key="10">
    <source>
        <dbReference type="ARBA" id="ARBA00023159"/>
    </source>
</evidence>
<feature type="transmembrane region" description="Helical" evidence="11">
    <location>
        <begin position="53"/>
        <end position="73"/>
    </location>
</feature>
<dbReference type="InterPro" id="IPR027417">
    <property type="entry name" value="P-loop_NTPase"/>
</dbReference>
<dbReference type="InterPro" id="IPR011527">
    <property type="entry name" value="ABC1_TM_dom"/>
</dbReference>
<dbReference type="GO" id="GO:0005886">
    <property type="term" value="C:plasma membrane"/>
    <property type="evidence" value="ECO:0007669"/>
    <property type="project" value="UniProtKB-SubCell"/>
</dbReference>
<evidence type="ECO:0000256" key="8">
    <source>
        <dbReference type="ARBA" id="ARBA00022989"/>
    </source>
</evidence>
<evidence type="ECO:0000313" key="15">
    <source>
        <dbReference type="EMBL" id="TDF97042.1"/>
    </source>
</evidence>
<dbReference type="InterPro" id="IPR036640">
    <property type="entry name" value="ABC1_TM_sf"/>
</dbReference>
<keyword evidence="6" id="KW-0645">Protease</keyword>
<dbReference type="GO" id="GO:0015421">
    <property type="term" value="F:ABC-type oligopeptide transporter activity"/>
    <property type="evidence" value="ECO:0007669"/>
    <property type="project" value="TreeGrafter"/>
</dbReference>
<dbReference type="SUPFAM" id="SSF90123">
    <property type="entry name" value="ABC transporter transmembrane region"/>
    <property type="match status" value="1"/>
</dbReference>
<dbReference type="SMART" id="SM00100">
    <property type="entry name" value="cNMP"/>
    <property type="match status" value="1"/>
</dbReference>
<keyword evidence="5" id="KW-0547">Nucleotide-binding</keyword>
<feature type="domain" description="ABC transmembrane type-1" evidence="14">
    <location>
        <begin position="19"/>
        <end position="300"/>
    </location>
</feature>
<evidence type="ECO:0000256" key="4">
    <source>
        <dbReference type="ARBA" id="ARBA00022692"/>
    </source>
</evidence>
<dbReference type="RefSeq" id="WP_133229205.1">
    <property type="nucleotide sequence ID" value="NZ_SMRT01000006.1"/>
</dbReference>
<dbReference type="Pfam" id="PF00664">
    <property type="entry name" value="ABC_membrane"/>
    <property type="match status" value="1"/>
</dbReference>
<evidence type="ECO:0000313" key="16">
    <source>
        <dbReference type="Proteomes" id="UP000295636"/>
    </source>
</evidence>
<reference evidence="15 16" key="1">
    <citation type="submission" date="2019-03" db="EMBL/GenBank/DDBJ databases">
        <title>This is whole genome sequence of Paenibacillus sp MS74 strain.</title>
        <authorList>
            <person name="Trinh H.N."/>
        </authorList>
    </citation>
    <scope>NUCLEOTIDE SEQUENCE [LARGE SCALE GENOMIC DNA]</scope>
    <source>
        <strain evidence="15 16">MS74</strain>
    </source>
</reference>
<dbReference type="PROSITE" id="PS50893">
    <property type="entry name" value="ABC_TRANSPORTER_2"/>
    <property type="match status" value="1"/>
</dbReference>
<dbReference type="InterPro" id="IPR017871">
    <property type="entry name" value="ABC_transporter-like_CS"/>
</dbReference>
<keyword evidence="7 15" id="KW-0067">ATP-binding</keyword>
<dbReference type="CDD" id="cd00038">
    <property type="entry name" value="CAP_ED"/>
    <property type="match status" value="1"/>
</dbReference>
<accession>A0A4R5KP25</accession>
<dbReference type="CDD" id="cd07346">
    <property type="entry name" value="ABC_6TM_exporters"/>
    <property type="match status" value="1"/>
</dbReference>
<dbReference type="GO" id="GO:0008234">
    <property type="term" value="F:cysteine-type peptidase activity"/>
    <property type="evidence" value="ECO:0007669"/>
    <property type="project" value="UniProtKB-KW"/>
</dbReference>
<dbReference type="PROSITE" id="PS00211">
    <property type="entry name" value="ABC_TRANSPORTER_1"/>
    <property type="match status" value="1"/>
</dbReference>
<keyword evidence="16" id="KW-1185">Reference proteome</keyword>
<protein>
    <submittedName>
        <fullName evidence="15">ATP-binding cassette domain-containing protein</fullName>
    </submittedName>
</protein>
<dbReference type="AlphaFoldDB" id="A0A4R5KP25"/>
<evidence type="ECO:0000259" key="12">
    <source>
        <dbReference type="PROSITE" id="PS50042"/>
    </source>
</evidence>
<dbReference type="FunFam" id="3.40.50.300:FF:000299">
    <property type="entry name" value="ABC transporter ATP-binding protein/permease"/>
    <property type="match status" value="1"/>
</dbReference>
<evidence type="ECO:0000259" key="13">
    <source>
        <dbReference type="PROSITE" id="PS50893"/>
    </source>
</evidence>
<dbReference type="Gene3D" id="3.40.50.300">
    <property type="entry name" value="P-loop containing nucleotide triphosphate hydrolases"/>
    <property type="match status" value="1"/>
</dbReference>
<evidence type="ECO:0000256" key="9">
    <source>
        <dbReference type="ARBA" id="ARBA00023136"/>
    </source>
</evidence>
<dbReference type="PANTHER" id="PTHR43394:SF1">
    <property type="entry name" value="ATP-BINDING CASSETTE SUB-FAMILY B MEMBER 10, MITOCHONDRIAL"/>
    <property type="match status" value="1"/>
</dbReference>
<dbReference type="InterPro" id="IPR018488">
    <property type="entry name" value="cNMP-bd_CS"/>
</dbReference>
<keyword evidence="4 11" id="KW-0812">Transmembrane</keyword>
<evidence type="ECO:0000256" key="5">
    <source>
        <dbReference type="ARBA" id="ARBA00022741"/>
    </source>
</evidence>
<dbReference type="PRINTS" id="PR00103">
    <property type="entry name" value="CAMPKINASE"/>
</dbReference>
<dbReference type="PROSITE" id="PS50042">
    <property type="entry name" value="CNMP_BINDING_3"/>
    <property type="match status" value="1"/>
</dbReference>
<evidence type="ECO:0000256" key="1">
    <source>
        <dbReference type="ARBA" id="ARBA00004651"/>
    </source>
</evidence>
<dbReference type="PROSITE" id="PS50929">
    <property type="entry name" value="ABC_TM1F"/>
    <property type="match status" value="1"/>
</dbReference>
<keyword evidence="6" id="KW-0378">Hydrolase</keyword>
<evidence type="ECO:0000256" key="11">
    <source>
        <dbReference type="SAM" id="Phobius"/>
    </source>
</evidence>
<evidence type="ECO:0000256" key="7">
    <source>
        <dbReference type="ARBA" id="ARBA00022840"/>
    </source>
</evidence>
<keyword evidence="3" id="KW-1003">Cell membrane</keyword>
<dbReference type="PROSITE" id="PS00889">
    <property type="entry name" value="CNMP_BINDING_2"/>
    <property type="match status" value="1"/>
</dbReference>
<dbReference type="InterPro" id="IPR003439">
    <property type="entry name" value="ABC_transporter-like_ATP-bd"/>
</dbReference>
<keyword evidence="10" id="KW-0010">Activator</keyword>
<dbReference type="EMBL" id="SMRT01000006">
    <property type="protein sequence ID" value="TDF97042.1"/>
    <property type="molecule type" value="Genomic_DNA"/>
</dbReference>